<accession>A0A840V3R5</accession>
<keyword evidence="2" id="KW-1185">Reference proteome</keyword>
<evidence type="ECO:0000313" key="1">
    <source>
        <dbReference type="EMBL" id="MBB5352645.1"/>
    </source>
</evidence>
<name>A0A840V3R5_9BACT</name>
<proteinExistence type="predicted"/>
<protein>
    <submittedName>
        <fullName evidence="1">Uncharacterized protein</fullName>
    </submittedName>
</protein>
<dbReference type="AlphaFoldDB" id="A0A840V3R5"/>
<organism evidence="1 2">
    <name type="scientific">Haloferula luteola</name>
    <dbReference type="NCBI Taxonomy" id="595692"/>
    <lineage>
        <taxon>Bacteria</taxon>
        <taxon>Pseudomonadati</taxon>
        <taxon>Verrucomicrobiota</taxon>
        <taxon>Verrucomicrobiia</taxon>
        <taxon>Verrucomicrobiales</taxon>
        <taxon>Verrucomicrobiaceae</taxon>
        <taxon>Haloferula</taxon>
    </lineage>
</organism>
<dbReference type="EMBL" id="JACHFD010000014">
    <property type="protein sequence ID" value="MBB5352645.1"/>
    <property type="molecule type" value="Genomic_DNA"/>
</dbReference>
<reference evidence="1 2" key="1">
    <citation type="submission" date="2020-08" db="EMBL/GenBank/DDBJ databases">
        <title>Genomic Encyclopedia of Type Strains, Phase IV (KMG-IV): sequencing the most valuable type-strain genomes for metagenomic binning, comparative biology and taxonomic classification.</title>
        <authorList>
            <person name="Goeker M."/>
        </authorList>
    </citation>
    <scope>NUCLEOTIDE SEQUENCE [LARGE SCALE GENOMIC DNA]</scope>
    <source>
        <strain evidence="1 2">YC6886</strain>
    </source>
</reference>
<comment type="caution">
    <text evidence="1">The sequence shown here is derived from an EMBL/GenBank/DDBJ whole genome shotgun (WGS) entry which is preliminary data.</text>
</comment>
<sequence length="62" mass="6549">MHGMKDDGKESKFGAVTLESQRAKLGARLRGMAAPGLPAVDAPVFSVEPTDGVRVFLTVSTF</sequence>
<gene>
    <name evidence="1" type="ORF">HNR46_002893</name>
</gene>
<dbReference type="Proteomes" id="UP000557717">
    <property type="component" value="Unassembled WGS sequence"/>
</dbReference>
<evidence type="ECO:0000313" key="2">
    <source>
        <dbReference type="Proteomes" id="UP000557717"/>
    </source>
</evidence>